<evidence type="ECO:0000256" key="1">
    <source>
        <dbReference type="SAM" id="MobiDB-lite"/>
    </source>
</evidence>
<keyword evidence="2" id="KW-0812">Transmembrane</keyword>
<name>A0A8S0XZK3_CYCAE</name>
<organism evidence="4 5">
    <name type="scientific">Cyclocybe aegerita</name>
    <name type="common">Black poplar mushroom</name>
    <name type="synonym">Agrocybe aegerita</name>
    <dbReference type="NCBI Taxonomy" id="1973307"/>
    <lineage>
        <taxon>Eukaryota</taxon>
        <taxon>Fungi</taxon>
        <taxon>Dikarya</taxon>
        <taxon>Basidiomycota</taxon>
        <taxon>Agaricomycotina</taxon>
        <taxon>Agaricomycetes</taxon>
        <taxon>Agaricomycetidae</taxon>
        <taxon>Agaricales</taxon>
        <taxon>Agaricineae</taxon>
        <taxon>Bolbitiaceae</taxon>
        <taxon>Cyclocybe</taxon>
    </lineage>
</organism>
<proteinExistence type="predicted"/>
<feature type="region of interest" description="Disordered" evidence="1">
    <location>
        <begin position="383"/>
        <end position="495"/>
    </location>
</feature>
<evidence type="ECO:0000313" key="4">
    <source>
        <dbReference type="EMBL" id="CAA7269801.1"/>
    </source>
</evidence>
<comment type="caution">
    <text evidence="4">The sequence shown here is derived from an EMBL/GenBank/DDBJ whole genome shotgun (WGS) entry which is preliminary data.</text>
</comment>
<evidence type="ECO:0000256" key="2">
    <source>
        <dbReference type="SAM" id="Phobius"/>
    </source>
</evidence>
<dbReference type="OrthoDB" id="3234968at2759"/>
<dbReference type="AlphaFoldDB" id="A0A8S0XZK3"/>
<accession>A0A8S0XZK3</accession>
<keyword evidence="2" id="KW-0472">Membrane</keyword>
<feature type="signal peptide" evidence="3">
    <location>
        <begin position="1"/>
        <end position="21"/>
    </location>
</feature>
<dbReference type="EMBL" id="CACVBS010000080">
    <property type="protein sequence ID" value="CAA7269801.1"/>
    <property type="molecule type" value="Genomic_DNA"/>
</dbReference>
<feature type="compositionally biased region" description="Polar residues" evidence="1">
    <location>
        <begin position="383"/>
        <end position="398"/>
    </location>
</feature>
<keyword evidence="3" id="KW-0732">Signal</keyword>
<feature type="transmembrane region" description="Helical" evidence="2">
    <location>
        <begin position="59"/>
        <end position="80"/>
    </location>
</feature>
<dbReference type="Proteomes" id="UP000467700">
    <property type="component" value="Unassembled WGS sequence"/>
</dbReference>
<feature type="transmembrane region" description="Helical" evidence="2">
    <location>
        <begin position="207"/>
        <end position="229"/>
    </location>
</feature>
<keyword evidence="2" id="KW-1133">Transmembrane helix</keyword>
<feature type="compositionally biased region" description="Polar residues" evidence="1">
    <location>
        <begin position="450"/>
        <end position="475"/>
    </location>
</feature>
<keyword evidence="5" id="KW-1185">Reference proteome</keyword>
<sequence length="495" mass="52453">MTVCHHVVLPLFSLFLTAAYAQQRRNVTVDDTSSLISYTPDASWLLIVGDMSAGGSHRLAMSSSAFATITYTFASFYFISPKWPYRVTTRLTIDGQRTMLLDLQDNSMPIDVNDGMVRSSVVGYYEGTTNIEHTIRVSVPPGDPYAVVDMFIFEVIDPASSSSLSTSSSSTQDPTTTVNSTTVTPPPTNSAGTGGGNHSSSGTMRPLTIALGVVGPIYALLLLFLAWWFCLRRKKHQTDNPTSKPIVDPNIPGYLPSDPSSSSWYGGASETGGRYTSVPMSDSGGYTGTSGTISAYGPFIPYIPPTPPVPMSERTGSGPSSAYQAGVLAGREGDDGYDPYDPEHQALSTVACTTGATINDPNVSYREGLASLAAATVAPLQVRNKSGTSRPQTGQSSLEAPDEELPGYSPGEYKFLQASGDYKGDSFKRTPSRSQPSLRQYAPGGPSSLEHASSQPDQNGSANRQGALGSTTSGRQAGDTWAAGKPQPLEFVPVL</sequence>
<reference evidence="4 5" key="1">
    <citation type="submission" date="2020-01" db="EMBL/GenBank/DDBJ databases">
        <authorList>
            <person name="Gupta K D."/>
        </authorList>
    </citation>
    <scope>NUCLEOTIDE SEQUENCE [LARGE SCALE GENOMIC DNA]</scope>
</reference>
<feature type="compositionally biased region" description="Low complexity" evidence="1">
    <location>
        <begin position="162"/>
        <end position="183"/>
    </location>
</feature>
<feature type="region of interest" description="Disordered" evidence="1">
    <location>
        <begin position="162"/>
        <end position="201"/>
    </location>
</feature>
<gene>
    <name evidence="4" type="ORF">AAE3_LOCUS12016</name>
</gene>
<evidence type="ECO:0000313" key="5">
    <source>
        <dbReference type="Proteomes" id="UP000467700"/>
    </source>
</evidence>
<protein>
    <submittedName>
        <fullName evidence="4">Uncharacterized protein</fullName>
    </submittedName>
</protein>
<feature type="chain" id="PRO_5035896705" evidence="3">
    <location>
        <begin position="22"/>
        <end position="495"/>
    </location>
</feature>
<evidence type="ECO:0000256" key="3">
    <source>
        <dbReference type="SAM" id="SignalP"/>
    </source>
</evidence>